<organism evidence="2 3">
    <name type="scientific">Neglectibacter timonensis</name>
    <dbReference type="NCBI Taxonomy" id="1776382"/>
    <lineage>
        <taxon>Bacteria</taxon>
        <taxon>Bacillati</taxon>
        <taxon>Bacillota</taxon>
        <taxon>Clostridia</taxon>
        <taxon>Eubacteriales</taxon>
        <taxon>Oscillospiraceae</taxon>
        <taxon>Neglectibacter</taxon>
    </lineage>
</organism>
<proteinExistence type="predicted"/>
<protein>
    <submittedName>
        <fullName evidence="2">Helix-turn-helix domain-containing protein</fullName>
    </submittedName>
</protein>
<dbReference type="Gene3D" id="1.10.260.40">
    <property type="entry name" value="lambda repressor-like DNA-binding domains"/>
    <property type="match status" value="1"/>
</dbReference>
<dbReference type="SUPFAM" id="SSF47413">
    <property type="entry name" value="lambda repressor-like DNA-binding domains"/>
    <property type="match status" value="1"/>
</dbReference>
<dbReference type="CDD" id="cd00093">
    <property type="entry name" value="HTH_XRE"/>
    <property type="match status" value="1"/>
</dbReference>
<comment type="caution">
    <text evidence="2">The sequence shown here is derived from an EMBL/GenBank/DDBJ whole genome shotgun (WGS) entry which is preliminary data.</text>
</comment>
<feature type="domain" description="HTH cro/C1-type" evidence="1">
    <location>
        <begin position="61"/>
        <end position="115"/>
    </location>
</feature>
<reference evidence="2 3" key="1">
    <citation type="submission" date="2022-06" db="EMBL/GenBank/DDBJ databases">
        <title>Isolation of gut microbiota from human fecal samples.</title>
        <authorList>
            <person name="Pamer E.G."/>
            <person name="Barat B."/>
            <person name="Waligurski E."/>
            <person name="Medina S."/>
            <person name="Paddock L."/>
            <person name="Mostad J."/>
        </authorList>
    </citation>
    <scope>NUCLEOTIDE SEQUENCE [LARGE SCALE GENOMIC DNA]</scope>
    <source>
        <strain evidence="2 3">DFI.9.73</strain>
    </source>
</reference>
<gene>
    <name evidence="2" type="ORF">NE695_02635</name>
</gene>
<dbReference type="PROSITE" id="PS50943">
    <property type="entry name" value="HTH_CROC1"/>
    <property type="match status" value="1"/>
</dbReference>
<dbReference type="GeneID" id="90531670"/>
<keyword evidence="3" id="KW-1185">Reference proteome</keyword>
<dbReference type="EMBL" id="JANFZH010000004">
    <property type="protein sequence ID" value="MCQ4838808.1"/>
    <property type="molecule type" value="Genomic_DNA"/>
</dbReference>
<dbReference type="SMART" id="SM00530">
    <property type="entry name" value="HTH_XRE"/>
    <property type="match status" value="1"/>
</dbReference>
<evidence type="ECO:0000313" key="2">
    <source>
        <dbReference type="EMBL" id="MCQ4838808.1"/>
    </source>
</evidence>
<evidence type="ECO:0000313" key="3">
    <source>
        <dbReference type="Proteomes" id="UP001524473"/>
    </source>
</evidence>
<dbReference type="Pfam" id="PF01381">
    <property type="entry name" value="HTH_3"/>
    <property type="match status" value="1"/>
</dbReference>
<sequence>MSFNFSFLHEVDLFYKIEEGWKNRGYSEKKHFFLIHSWEMSALKRQHRQLSAEQQILCDTMRKLRILTNISQQNLADCFDIQRSTYTYYELGKTLPNIFMLKRMAEFYHISMDDFFDEKHLENLGQSSLRPRKKVAKDPHIIGELTSQEKSLILALRLYPGSTEEAFAQISKLLNLPDAEIVRGTNLE</sequence>
<accession>A0ABT1RVV0</accession>
<dbReference type="Proteomes" id="UP001524473">
    <property type="component" value="Unassembled WGS sequence"/>
</dbReference>
<dbReference type="InterPro" id="IPR001387">
    <property type="entry name" value="Cro/C1-type_HTH"/>
</dbReference>
<dbReference type="RefSeq" id="WP_066861837.1">
    <property type="nucleotide sequence ID" value="NZ_CABKVV010000012.1"/>
</dbReference>
<dbReference type="InterPro" id="IPR010982">
    <property type="entry name" value="Lambda_DNA-bd_dom_sf"/>
</dbReference>
<evidence type="ECO:0000259" key="1">
    <source>
        <dbReference type="PROSITE" id="PS50943"/>
    </source>
</evidence>
<name>A0ABT1RVV0_9FIRM</name>